<dbReference type="AlphaFoldDB" id="A0A0A9D8S6"/>
<sequence length="36" mass="4441">MEYLEQKRMLLSRLCARPYLIYLMHSLTCFFILLQC</sequence>
<name>A0A0A9D8S6_ARUDO</name>
<dbReference type="EMBL" id="GBRH01215830">
    <property type="protein sequence ID" value="JAD82065.1"/>
    <property type="molecule type" value="Transcribed_RNA"/>
</dbReference>
<feature type="transmembrane region" description="Helical" evidence="1">
    <location>
        <begin position="14"/>
        <end position="34"/>
    </location>
</feature>
<keyword evidence="1" id="KW-0812">Transmembrane</keyword>
<protein>
    <submittedName>
        <fullName evidence="2">JMJ909</fullName>
    </submittedName>
</protein>
<organism evidence="2">
    <name type="scientific">Arundo donax</name>
    <name type="common">Giant reed</name>
    <name type="synonym">Donax arundinaceus</name>
    <dbReference type="NCBI Taxonomy" id="35708"/>
    <lineage>
        <taxon>Eukaryota</taxon>
        <taxon>Viridiplantae</taxon>
        <taxon>Streptophyta</taxon>
        <taxon>Embryophyta</taxon>
        <taxon>Tracheophyta</taxon>
        <taxon>Spermatophyta</taxon>
        <taxon>Magnoliopsida</taxon>
        <taxon>Liliopsida</taxon>
        <taxon>Poales</taxon>
        <taxon>Poaceae</taxon>
        <taxon>PACMAD clade</taxon>
        <taxon>Arundinoideae</taxon>
        <taxon>Arundineae</taxon>
        <taxon>Arundo</taxon>
    </lineage>
</organism>
<reference evidence="2" key="1">
    <citation type="submission" date="2014-09" db="EMBL/GenBank/DDBJ databases">
        <authorList>
            <person name="Magalhaes I.L.F."/>
            <person name="Oliveira U."/>
            <person name="Santos F.R."/>
            <person name="Vidigal T.H.D.A."/>
            <person name="Brescovit A.D."/>
            <person name="Santos A.J."/>
        </authorList>
    </citation>
    <scope>NUCLEOTIDE SEQUENCE</scope>
    <source>
        <tissue evidence="2">Shoot tissue taken approximately 20 cm above the soil surface</tissue>
    </source>
</reference>
<proteinExistence type="predicted"/>
<accession>A0A0A9D8S6</accession>
<keyword evidence="1" id="KW-1133">Transmembrane helix</keyword>
<evidence type="ECO:0000256" key="1">
    <source>
        <dbReference type="SAM" id="Phobius"/>
    </source>
</evidence>
<keyword evidence="1" id="KW-0472">Membrane</keyword>
<reference evidence="2" key="2">
    <citation type="journal article" date="2015" name="Data Brief">
        <title>Shoot transcriptome of the giant reed, Arundo donax.</title>
        <authorList>
            <person name="Barrero R.A."/>
            <person name="Guerrero F.D."/>
            <person name="Moolhuijzen P."/>
            <person name="Goolsby J.A."/>
            <person name="Tidwell J."/>
            <person name="Bellgard S.E."/>
            <person name="Bellgard M.I."/>
        </authorList>
    </citation>
    <scope>NUCLEOTIDE SEQUENCE</scope>
    <source>
        <tissue evidence="2">Shoot tissue taken approximately 20 cm above the soil surface</tissue>
    </source>
</reference>
<evidence type="ECO:0000313" key="2">
    <source>
        <dbReference type="EMBL" id="JAD82065.1"/>
    </source>
</evidence>